<dbReference type="Gene3D" id="1.10.1520.10">
    <property type="entry name" value="Ribonuclease III domain"/>
    <property type="match status" value="1"/>
</dbReference>
<evidence type="ECO:0000259" key="1">
    <source>
        <dbReference type="PROSITE" id="PS50142"/>
    </source>
</evidence>
<dbReference type="GO" id="GO:0004525">
    <property type="term" value="F:ribonuclease III activity"/>
    <property type="evidence" value="ECO:0007669"/>
    <property type="project" value="UniProtKB-EC"/>
</dbReference>
<reference evidence="2 3" key="1">
    <citation type="submission" date="2015-09" db="EMBL/GenBank/DDBJ databases">
        <title>A metagenomics-based metabolic model of nitrate-dependent anaerobic oxidation of methane by Methanoperedens-like archaea.</title>
        <authorList>
            <person name="Arshad A."/>
            <person name="Speth D.R."/>
            <person name="De Graaf R.M."/>
            <person name="Op Den Camp H.J."/>
            <person name="Jetten M.S."/>
            <person name="Welte C.U."/>
        </authorList>
    </citation>
    <scope>NUCLEOTIDE SEQUENCE [LARGE SCALE GENOMIC DNA]</scope>
</reference>
<feature type="domain" description="RNase III" evidence="1">
    <location>
        <begin position="1"/>
        <end position="130"/>
    </location>
</feature>
<accession>A0A0P7ZGF2</accession>
<dbReference type="GO" id="GO:0006396">
    <property type="term" value="P:RNA processing"/>
    <property type="evidence" value="ECO:0007669"/>
    <property type="project" value="InterPro"/>
</dbReference>
<dbReference type="PATRIC" id="fig|1719120.3.peg.2959"/>
<sequence length="144" mass="16110">MTIEDNLGYKFKDKYFINRALTRKAYALEQKQQNIECEDQEIYRTLGDAVLKTVLIDLLIKSGVNSRGEITSRKRSLEREEGLAEISKKLGVGACLKLGKGEGKQKADEEPYVLAETFEAVIGAIYLDGGFLACKGIIEKLFNI</sequence>
<evidence type="ECO:0000313" key="3">
    <source>
        <dbReference type="Proteomes" id="UP000050360"/>
    </source>
</evidence>
<gene>
    <name evidence="2" type="primary">rnc_1</name>
    <name evidence="2" type="ORF">MPEBLZ_02712</name>
</gene>
<keyword evidence="2" id="KW-0378">Hydrolase</keyword>
<dbReference type="Pfam" id="PF14622">
    <property type="entry name" value="Ribonucleas_3_3"/>
    <property type="match status" value="1"/>
</dbReference>
<protein>
    <submittedName>
        <fullName evidence="2">Ribonuclease 3</fullName>
        <ecNumber evidence="2">3.1.26.3</ecNumber>
    </submittedName>
</protein>
<dbReference type="EC" id="3.1.26.3" evidence="2"/>
<dbReference type="AlphaFoldDB" id="A0A0P7ZGF2"/>
<name>A0A0P7ZGF2_9EURY</name>
<dbReference type="Proteomes" id="UP000050360">
    <property type="component" value="Unassembled WGS sequence"/>
</dbReference>
<dbReference type="InterPro" id="IPR036389">
    <property type="entry name" value="RNase_III_sf"/>
</dbReference>
<dbReference type="CDD" id="cd00593">
    <property type="entry name" value="RIBOc"/>
    <property type="match status" value="1"/>
</dbReference>
<evidence type="ECO:0000313" key="2">
    <source>
        <dbReference type="EMBL" id="KPQ42731.1"/>
    </source>
</evidence>
<dbReference type="InterPro" id="IPR000999">
    <property type="entry name" value="RNase_III_dom"/>
</dbReference>
<dbReference type="EMBL" id="LKCM01000208">
    <property type="protein sequence ID" value="KPQ42731.1"/>
    <property type="molecule type" value="Genomic_DNA"/>
</dbReference>
<dbReference type="SUPFAM" id="SSF69065">
    <property type="entry name" value="RNase III domain-like"/>
    <property type="match status" value="1"/>
</dbReference>
<dbReference type="SMART" id="SM00535">
    <property type="entry name" value="RIBOc"/>
    <property type="match status" value="1"/>
</dbReference>
<dbReference type="PROSITE" id="PS50142">
    <property type="entry name" value="RNASE_3_2"/>
    <property type="match status" value="1"/>
</dbReference>
<proteinExistence type="predicted"/>
<comment type="caution">
    <text evidence="2">The sequence shown here is derived from an EMBL/GenBank/DDBJ whole genome shotgun (WGS) entry which is preliminary data.</text>
</comment>
<organism evidence="2 3">
    <name type="scientific">Candidatus Methanoperedens nitratireducens</name>
    <dbReference type="NCBI Taxonomy" id="1392998"/>
    <lineage>
        <taxon>Archaea</taxon>
        <taxon>Methanobacteriati</taxon>
        <taxon>Methanobacteriota</taxon>
        <taxon>Stenosarchaea group</taxon>
        <taxon>Methanomicrobia</taxon>
        <taxon>Methanosarcinales</taxon>
        <taxon>ANME-2 cluster</taxon>
        <taxon>Candidatus Methanoperedentaceae</taxon>
        <taxon>Candidatus Methanoperedens</taxon>
    </lineage>
</organism>